<reference evidence="3" key="1">
    <citation type="journal article" date="2010" name="Nat. Biotechnol.">
        <title>Draft genome sequence of the oilseed species Ricinus communis.</title>
        <authorList>
            <person name="Chan A.P."/>
            <person name="Crabtree J."/>
            <person name="Zhao Q."/>
            <person name="Lorenzi H."/>
            <person name="Orvis J."/>
            <person name="Puiu D."/>
            <person name="Melake-Berhan A."/>
            <person name="Jones K.M."/>
            <person name="Redman J."/>
            <person name="Chen G."/>
            <person name="Cahoon E.B."/>
            <person name="Gedil M."/>
            <person name="Stanke M."/>
            <person name="Haas B.J."/>
            <person name="Wortman J.R."/>
            <person name="Fraser-Liggett C.M."/>
            <person name="Ravel J."/>
            <person name="Rabinowicz P.D."/>
        </authorList>
    </citation>
    <scope>NUCLEOTIDE SEQUENCE [LARGE SCALE GENOMIC DNA]</scope>
    <source>
        <strain evidence="3">cv. Hale</strain>
    </source>
</reference>
<sequence>MAQEAKLEKHNKTLDSSPTAFFSTSENSNTEDHNRKSFNSRYSRGGYSRYSSYPRRGSYQFVEVTFLVEEIILAVTFLVVEAEADFNGIITHLIDHSVSYMEKHVI</sequence>
<keyword evidence="3" id="KW-1185">Reference proteome</keyword>
<dbReference type="AlphaFoldDB" id="B9SG99"/>
<evidence type="ECO:0000313" key="2">
    <source>
        <dbReference type="EMBL" id="EEF37345.1"/>
    </source>
</evidence>
<accession>B9SG99</accession>
<feature type="compositionally biased region" description="Basic and acidic residues" evidence="1">
    <location>
        <begin position="1"/>
        <end position="13"/>
    </location>
</feature>
<dbReference type="EMBL" id="EQ973951">
    <property type="protein sequence ID" value="EEF37345.1"/>
    <property type="molecule type" value="Genomic_DNA"/>
</dbReference>
<proteinExistence type="predicted"/>
<evidence type="ECO:0000313" key="3">
    <source>
        <dbReference type="Proteomes" id="UP000008311"/>
    </source>
</evidence>
<dbReference type="Proteomes" id="UP000008311">
    <property type="component" value="Unassembled WGS sequence"/>
</dbReference>
<feature type="compositionally biased region" description="Low complexity" evidence="1">
    <location>
        <begin position="40"/>
        <end position="52"/>
    </location>
</feature>
<evidence type="ECO:0000256" key="1">
    <source>
        <dbReference type="SAM" id="MobiDB-lite"/>
    </source>
</evidence>
<organism evidence="2 3">
    <name type="scientific">Ricinus communis</name>
    <name type="common">Castor bean</name>
    <dbReference type="NCBI Taxonomy" id="3988"/>
    <lineage>
        <taxon>Eukaryota</taxon>
        <taxon>Viridiplantae</taxon>
        <taxon>Streptophyta</taxon>
        <taxon>Embryophyta</taxon>
        <taxon>Tracheophyta</taxon>
        <taxon>Spermatophyta</taxon>
        <taxon>Magnoliopsida</taxon>
        <taxon>eudicotyledons</taxon>
        <taxon>Gunneridae</taxon>
        <taxon>Pentapetalae</taxon>
        <taxon>rosids</taxon>
        <taxon>fabids</taxon>
        <taxon>Malpighiales</taxon>
        <taxon>Euphorbiaceae</taxon>
        <taxon>Acalyphoideae</taxon>
        <taxon>Acalypheae</taxon>
        <taxon>Ricinus</taxon>
    </lineage>
</organism>
<feature type="region of interest" description="Disordered" evidence="1">
    <location>
        <begin position="1"/>
        <end position="52"/>
    </location>
</feature>
<dbReference type="InParanoid" id="B9SG99"/>
<protein>
    <submittedName>
        <fullName evidence="2">Uncharacterized protein</fullName>
    </submittedName>
</protein>
<feature type="compositionally biased region" description="Polar residues" evidence="1">
    <location>
        <begin position="14"/>
        <end position="28"/>
    </location>
</feature>
<gene>
    <name evidence="2" type="ORF">RCOM_0880050</name>
</gene>
<name>B9SG99_RICCO</name>